<proteinExistence type="predicted"/>
<dbReference type="PANTHER" id="PTHR31964">
    <property type="entry name" value="ADENINE NUCLEOTIDE ALPHA HYDROLASES-LIKE SUPERFAMILY PROTEIN"/>
    <property type="match status" value="1"/>
</dbReference>
<sequence>METGANLKREVMQEQMLHQPLKEMQIRKRLRIMVAIDDSDGSFYALNWALDNLVDGIVPTTEPSQEESGLVTLVHVQQPFQHHMYPAGSGGAGLRSLVYIDCFYNDAAVFYASSSIIESVRKSQAENATALLSLALQMCKDKMIKAETLVLEGDPKDKICRATEQTQADVLVVGSRGLGKIKRALLGSISDYCARHAKCPILIIKPPKEITMETRKTMDRLMFGDKHCQWRCRGL</sequence>
<reference evidence="2" key="1">
    <citation type="journal article" date="2020" name="bioRxiv">
        <title>Hybrid origin of Populus tomentosa Carr. identified through genome sequencing and phylogenomic analysis.</title>
        <authorList>
            <person name="An X."/>
            <person name="Gao K."/>
            <person name="Chen Z."/>
            <person name="Li J."/>
            <person name="Yang X."/>
            <person name="Yang X."/>
            <person name="Zhou J."/>
            <person name="Guo T."/>
            <person name="Zhao T."/>
            <person name="Huang S."/>
            <person name="Miao D."/>
            <person name="Khan W.U."/>
            <person name="Rao P."/>
            <person name="Ye M."/>
            <person name="Lei B."/>
            <person name="Liao W."/>
            <person name="Wang J."/>
            <person name="Ji L."/>
            <person name="Li Y."/>
            <person name="Guo B."/>
            <person name="Mustafa N.S."/>
            <person name="Li S."/>
            <person name="Yun Q."/>
            <person name="Keller S.R."/>
            <person name="Mao J."/>
            <person name="Zhang R."/>
            <person name="Strauss S.H."/>
        </authorList>
    </citation>
    <scope>NUCLEOTIDE SEQUENCE</scope>
    <source>
        <strain evidence="2">GM15</strain>
        <tissue evidence="2">Leaf</tissue>
    </source>
</reference>
<feature type="domain" description="UspA" evidence="1">
    <location>
        <begin position="31"/>
        <end position="205"/>
    </location>
</feature>
<dbReference type="CDD" id="cd23659">
    <property type="entry name" value="USP_At3g01520-like"/>
    <property type="match status" value="1"/>
</dbReference>
<protein>
    <recommendedName>
        <fullName evidence="1">UspA domain-containing protein</fullName>
    </recommendedName>
</protein>
<dbReference type="InterPro" id="IPR006016">
    <property type="entry name" value="UspA"/>
</dbReference>
<dbReference type="PANTHER" id="PTHR31964:SF124">
    <property type="entry name" value="ADENINE NUCLEOTIDE ALPHA HYDROLASES-LIKE SUPERFAMILY PROTEIN"/>
    <property type="match status" value="1"/>
</dbReference>
<name>A0A8X7ZNJ0_POPTO</name>
<gene>
    <name evidence="2" type="ORF">POTOM_023766</name>
</gene>
<dbReference type="EMBL" id="JAAWWB010000011">
    <property type="protein sequence ID" value="KAG6772361.1"/>
    <property type="molecule type" value="Genomic_DNA"/>
</dbReference>
<dbReference type="Proteomes" id="UP000886885">
    <property type="component" value="Chromosome 6A"/>
</dbReference>
<evidence type="ECO:0000259" key="1">
    <source>
        <dbReference type="Pfam" id="PF00582"/>
    </source>
</evidence>
<keyword evidence="3" id="KW-1185">Reference proteome</keyword>
<organism evidence="2 3">
    <name type="scientific">Populus tomentosa</name>
    <name type="common">Chinese white poplar</name>
    <dbReference type="NCBI Taxonomy" id="118781"/>
    <lineage>
        <taxon>Eukaryota</taxon>
        <taxon>Viridiplantae</taxon>
        <taxon>Streptophyta</taxon>
        <taxon>Embryophyta</taxon>
        <taxon>Tracheophyta</taxon>
        <taxon>Spermatophyta</taxon>
        <taxon>Magnoliopsida</taxon>
        <taxon>eudicotyledons</taxon>
        <taxon>Gunneridae</taxon>
        <taxon>Pentapetalae</taxon>
        <taxon>rosids</taxon>
        <taxon>fabids</taxon>
        <taxon>Malpighiales</taxon>
        <taxon>Salicaceae</taxon>
        <taxon>Saliceae</taxon>
        <taxon>Populus</taxon>
    </lineage>
</organism>
<dbReference type="AlphaFoldDB" id="A0A8X7ZNJ0"/>
<evidence type="ECO:0000313" key="3">
    <source>
        <dbReference type="Proteomes" id="UP000886885"/>
    </source>
</evidence>
<evidence type="ECO:0000313" key="2">
    <source>
        <dbReference type="EMBL" id="KAG6772361.1"/>
    </source>
</evidence>
<dbReference type="OrthoDB" id="843225at2759"/>
<comment type="caution">
    <text evidence="2">The sequence shown here is derived from an EMBL/GenBank/DDBJ whole genome shotgun (WGS) entry which is preliminary data.</text>
</comment>
<accession>A0A8X7ZNJ0</accession>
<dbReference type="Pfam" id="PF00582">
    <property type="entry name" value="Usp"/>
    <property type="match status" value="1"/>
</dbReference>